<organism evidence="1 2">
    <name type="scientific">Cajanus cajan</name>
    <name type="common">Pigeon pea</name>
    <name type="synonym">Cajanus indicus</name>
    <dbReference type="NCBI Taxonomy" id="3821"/>
    <lineage>
        <taxon>Eukaryota</taxon>
        <taxon>Viridiplantae</taxon>
        <taxon>Streptophyta</taxon>
        <taxon>Embryophyta</taxon>
        <taxon>Tracheophyta</taxon>
        <taxon>Spermatophyta</taxon>
        <taxon>Magnoliopsida</taxon>
        <taxon>eudicotyledons</taxon>
        <taxon>Gunneridae</taxon>
        <taxon>Pentapetalae</taxon>
        <taxon>rosids</taxon>
        <taxon>fabids</taxon>
        <taxon>Fabales</taxon>
        <taxon>Fabaceae</taxon>
        <taxon>Papilionoideae</taxon>
        <taxon>50 kb inversion clade</taxon>
        <taxon>NPAAA clade</taxon>
        <taxon>indigoferoid/millettioid clade</taxon>
        <taxon>Phaseoleae</taxon>
        <taxon>Cajanus</taxon>
    </lineage>
</organism>
<gene>
    <name evidence="1" type="ORF">KK1_029416</name>
</gene>
<proteinExistence type="predicted"/>
<protein>
    <submittedName>
        <fullName evidence="1">Uncharacterized protein</fullName>
    </submittedName>
</protein>
<dbReference type="Proteomes" id="UP000075243">
    <property type="component" value="Unassembled WGS sequence"/>
</dbReference>
<evidence type="ECO:0000313" key="1">
    <source>
        <dbReference type="EMBL" id="KYP48856.1"/>
    </source>
</evidence>
<sequence>MSTSLPESENSELVLVDELDTFVDQMTCFCPLSTTRLPSSEMVTTPEESFNGWFLLATLMPVDSDFHQIPT</sequence>
<keyword evidence="2" id="KW-1185">Reference proteome</keyword>
<dbReference type="Gramene" id="C.cajan_30442.t">
    <property type="protein sequence ID" value="C.cajan_30442.t.cds1"/>
    <property type="gene ID" value="C.cajan_30442"/>
</dbReference>
<accession>A0A151S235</accession>
<name>A0A151S235_CAJCA</name>
<dbReference type="EMBL" id="KQ483489">
    <property type="protein sequence ID" value="KYP48856.1"/>
    <property type="molecule type" value="Genomic_DNA"/>
</dbReference>
<evidence type="ECO:0000313" key="2">
    <source>
        <dbReference type="Proteomes" id="UP000075243"/>
    </source>
</evidence>
<reference evidence="1" key="1">
    <citation type="journal article" date="2012" name="Nat. Biotechnol.">
        <title>Draft genome sequence of pigeonpea (Cajanus cajan), an orphan legume crop of resource-poor farmers.</title>
        <authorList>
            <person name="Varshney R.K."/>
            <person name="Chen W."/>
            <person name="Li Y."/>
            <person name="Bharti A.K."/>
            <person name="Saxena R.K."/>
            <person name="Schlueter J.A."/>
            <person name="Donoghue M.T."/>
            <person name="Azam S."/>
            <person name="Fan G."/>
            <person name="Whaley A.M."/>
            <person name="Farmer A.D."/>
            <person name="Sheridan J."/>
            <person name="Iwata A."/>
            <person name="Tuteja R."/>
            <person name="Penmetsa R.V."/>
            <person name="Wu W."/>
            <person name="Upadhyaya H.D."/>
            <person name="Yang S.P."/>
            <person name="Shah T."/>
            <person name="Saxena K.B."/>
            <person name="Michael T."/>
            <person name="McCombie W.R."/>
            <person name="Yang B."/>
            <person name="Zhang G."/>
            <person name="Yang H."/>
            <person name="Wang J."/>
            <person name="Spillane C."/>
            <person name="Cook D.R."/>
            <person name="May G.D."/>
            <person name="Xu X."/>
            <person name="Jackson S.A."/>
        </authorList>
    </citation>
    <scope>NUCLEOTIDE SEQUENCE [LARGE SCALE GENOMIC DNA]</scope>
</reference>
<dbReference type="AlphaFoldDB" id="A0A151S235"/>